<evidence type="ECO:0000256" key="9">
    <source>
        <dbReference type="PROSITE-ProRule" id="PRU00175"/>
    </source>
</evidence>
<evidence type="ECO:0000313" key="13">
    <source>
        <dbReference type="EMBL" id="KAK8839245.1"/>
    </source>
</evidence>
<evidence type="ECO:0000256" key="7">
    <source>
        <dbReference type="ARBA" id="ARBA00022786"/>
    </source>
</evidence>
<evidence type="ECO:0000259" key="12">
    <source>
        <dbReference type="PROSITE" id="PS51873"/>
    </source>
</evidence>
<comment type="catalytic activity">
    <reaction evidence="1">
        <text>[E2 ubiquitin-conjugating enzyme]-S-ubiquitinyl-L-cysteine + [acceptor protein]-L-lysine = [E2 ubiquitin-conjugating enzyme]-L-cysteine + [acceptor protein]-N(6)-ubiquitinyl-L-lysine.</text>
        <dbReference type="EC" id="2.3.2.31"/>
    </reaction>
</comment>
<gene>
    <name evidence="13" type="ORF">M9Y10_032174</name>
</gene>
<dbReference type="InterPro" id="IPR044066">
    <property type="entry name" value="TRIAD_supradom"/>
</dbReference>
<accession>A0ABR2GZB1</accession>
<dbReference type="Pfam" id="PF01485">
    <property type="entry name" value="IBR"/>
    <property type="match status" value="1"/>
</dbReference>
<dbReference type="Gene3D" id="1.20.120.1750">
    <property type="match status" value="1"/>
</dbReference>
<dbReference type="InterPro" id="IPR002867">
    <property type="entry name" value="IBR_dom"/>
</dbReference>
<comment type="caution">
    <text evidence="13">The sequence shown here is derived from an EMBL/GenBank/DDBJ whole genome shotgun (WGS) entry which is preliminary data.</text>
</comment>
<dbReference type="PROSITE" id="PS50089">
    <property type="entry name" value="ZF_RING_2"/>
    <property type="match status" value="1"/>
</dbReference>
<keyword evidence="7" id="KW-0833">Ubl conjugation pathway</keyword>
<keyword evidence="6 9" id="KW-0863">Zinc-finger</keyword>
<evidence type="ECO:0000256" key="8">
    <source>
        <dbReference type="ARBA" id="ARBA00022833"/>
    </source>
</evidence>
<evidence type="ECO:0000256" key="3">
    <source>
        <dbReference type="ARBA" id="ARBA00022679"/>
    </source>
</evidence>
<evidence type="ECO:0000256" key="5">
    <source>
        <dbReference type="ARBA" id="ARBA00022737"/>
    </source>
</evidence>
<reference evidence="13 14" key="1">
    <citation type="submission" date="2024-04" db="EMBL/GenBank/DDBJ databases">
        <title>Tritrichomonas musculus Genome.</title>
        <authorList>
            <person name="Alves-Ferreira E."/>
            <person name="Grigg M."/>
            <person name="Lorenzi H."/>
            <person name="Galac M."/>
        </authorList>
    </citation>
    <scope>NUCLEOTIDE SEQUENCE [LARGE SCALE GENOMIC DNA]</scope>
    <source>
        <strain evidence="13 14">EAF2021</strain>
    </source>
</reference>
<feature type="domain" description="RING-type" evidence="11">
    <location>
        <begin position="411"/>
        <end position="454"/>
    </location>
</feature>
<evidence type="ECO:0000256" key="2">
    <source>
        <dbReference type="ARBA" id="ARBA00012251"/>
    </source>
</evidence>
<dbReference type="PROSITE" id="PS00518">
    <property type="entry name" value="ZF_RING_1"/>
    <property type="match status" value="1"/>
</dbReference>
<dbReference type="EMBL" id="JAPFFF010000052">
    <property type="protein sequence ID" value="KAK8839245.1"/>
    <property type="molecule type" value="Genomic_DNA"/>
</dbReference>
<name>A0ABR2GZB1_9EUKA</name>
<keyword evidence="14" id="KW-1185">Reference proteome</keyword>
<dbReference type="InterPro" id="IPR017907">
    <property type="entry name" value="Znf_RING_CS"/>
</dbReference>
<evidence type="ECO:0000256" key="4">
    <source>
        <dbReference type="ARBA" id="ARBA00022723"/>
    </source>
</evidence>
<protein>
    <recommendedName>
        <fullName evidence="2">RBR-type E3 ubiquitin transferase</fullName>
        <ecNumber evidence="2">2.3.2.31</ecNumber>
    </recommendedName>
</protein>
<dbReference type="SUPFAM" id="SSF57850">
    <property type="entry name" value="RING/U-box"/>
    <property type="match status" value="3"/>
</dbReference>
<keyword evidence="10" id="KW-0175">Coiled coil</keyword>
<dbReference type="CDD" id="cd20335">
    <property type="entry name" value="BRcat_RBR"/>
    <property type="match status" value="1"/>
</dbReference>
<dbReference type="EC" id="2.3.2.31" evidence="2"/>
<keyword evidence="3" id="KW-0808">Transferase</keyword>
<keyword evidence="4" id="KW-0479">Metal-binding</keyword>
<dbReference type="InterPro" id="IPR001841">
    <property type="entry name" value="Znf_RING"/>
</dbReference>
<proteinExistence type="predicted"/>
<evidence type="ECO:0000256" key="10">
    <source>
        <dbReference type="SAM" id="Coils"/>
    </source>
</evidence>
<evidence type="ECO:0000256" key="1">
    <source>
        <dbReference type="ARBA" id="ARBA00001798"/>
    </source>
</evidence>
<evidence type="ECO:0000256" key="6">
    <source>
        <dbReference type="ARBA" id="ARBA00022771"/>
    </source>
</evidence>
<evidence type="ECO:0000313" key="14">
    <source>
        <dbReference type="Proteomes" id="UP001470230"/>
    </source>
</evidence>
<dbReference type="PROSITE" id="PS51873">
    <property type="entry name" value="TRIAD"/>
    <property type="match status" value="1"/>
</dbReference>
<dbReference type="Proteomes" id="UP001470230">
    <property type="component" value="Unassembled WGS sequence"/>
</dbReference>
<feature type="coiled-coil region" evidence="10">
    <location>
        <begin position="264"/>
        <end position="343"/>
    </location>
</feature>
<feature type="domain" description="RING-type" evidence="12">
    <location>
        <begin position="82"/>
        <end position="457"/>
    </location>
</feature>
<feature type="coiled-coil region" evidence="10">
    <location>
        <begin position="577"/>
        <end position="604"/>
    </location>
</feature>
<dbReference type="PANTHER" id="PTHR11685">
    <property type="entry name" value="RBR FAMILY RING FINGER AND IBR DOMAIN-CONTAINING"/>
    <property type="match status" value="1"/>
</dbReference>
<dbReference type="SMART" id="SM00647">
    <property type="entry name" value="IBR"/>
    <property type="match status" value="2"/>
</dbReference>
<sequence length="632" mass="73968">MEERKIQAIRAFTNDLITKTTQTLNVSPEIAFLLLDHFQWDPEKLNSQWESSQEEVLKSIHIQLGSTAVPTLESNLLPRDCGVGPCPACHRDRRLVELYCGHKICNDCLTEEIKKALAENTIPRCHQDDCNTEILGNAVEKYVPHNNAAKVYKFWRINTSFESTHLTVAICPNPLCKHLITLGEGLAHDHVKCPKCDFAICLKCLSDSHPLHNCERVINFTETLPKEFNQILEEEQKWYKREKDCIECRTESQNDVKQAFNIDIKVLLREQQNEQKEIAQQIKNTDLFVQAILTEISQLDDKIKQYEEKKRSPQRIEELKKQIDSLNDEIEHYKAFKTQLQKDNEARKEQRKKELAFIDSQNKLFLSACTDRNKYDEIIKQYRDNWEQYAQEKATAVLDEEDYIRQNTVICPACSSRFYKDCGCNEVVCTCGHDFCTICNEPWVTHEKGFYYCPNNELSNKKFDYEDSNDVRFFSNPMNLQKKVHYHKWKHFHDLFLTQKAKYDEIFKKYLLGKDKKPQKDQSLTDDDLCPFTKLARHLEQENSEEGRNDALKLVSNVLYAQSLIAYGTAALYYINVTEFTQEYTEKLQNLEKKEDELVQLLDEPVSHQPQEFQDKLTELKGEVENILSIKL</sequence>
<dbReference type="InterPro" id="IPR031127">
    <property type="entry name" value="E3_UB_ligase_RBR"/>
</dbReference>
<organism evidence="13 14">
    <name type="scientific">Tritrichomonas musculus</name>
    <dbReference type="NCBI Taxonomy" id="1915356"/>
    <lineage>
        <taxon>Eukaryota</taxon>
        <taxon>Metamonada</taxon>
        <taxon>Parabasalia</taxon>
        <taxon>Tritrichomonadida</taxon>
        <taxon>Tritrichomonadidae</taxon>
        <taxon>Tritrichomonas</taxon>
    </lineage>
</organism>
<keyword evidence="5" id="KW-0677">Repeat</keyword>
<evidence type="ECO:0000259" key="11">
    <source>
        <dbReference type="PROSITE" id="PS50089"/>
    </source>
</evidence>
<keyword evidence="8" id="KW-0862">Zinc</keyword>
<dbReference type="Pfam" id="PF22191">
    <property type="entry name" value="IBR_1"/>
    <property type="match status" value="1"/>
</dbReference>